<dbReference type="InterPro" id="IPR001444">
    <property type="entry name" value="Flag_bb_rod_N"/>
</dbReference>
<dbReference type="InterPro" id="IPR053927">
    <property type="entry name" value="FlgK_helical"/>
</dbReference>
<evidence type="ECO:0000259" key="7">
    <source>
        <dbReference type="Pfam" id="PF00460"/>
    </source>
</evidence>
<dbReference type="Pfam" id="PF06429">
    <property type="entry name" value="Flg_bbr_C"/>
    <property type="match status" value="1"/>
</dbReference>
<dbReference type="InterPro" id="IPR002371">
    <property type="entry name" value="FlgK"/>
</dbReference>
<keyword evidence="10" id="KW-0282">Flagellum</keyword>
<dbReference type="Pfam" id="PF00460">
    <property type="entry name" value="Flg_bb_rod"/>
    <property type="match status" value="1"/>
</dbReference>
<name>A0A9X2REC7_9BACT</name>
<sequence length="452" mass="49446">MRSLFEISKSGLRSAERSLSVTSNNIVNADTKGYSRQRIDKTPNGMKMTGYNTGLGVNISNVTRLRNEMNDVMLNEKRQNMSFMQSKARVFEQLEASMASDSGSDLDLSISNLLDTFSELSTDPQDISVRNSLISDARQMTTKFKDVSRNIDRTSDLILESSNSTINAINGLLGEIHSLNQTIAQADAAGAPDNTSLDLRVRKLEELSELTDYEISANDSNAVELRIGGVKVLDAEKADHLKAEINDVDKTYQIRLESGKTVEPQGGQLGAELEMYQTEIPALKDRLDELASTIVTEFNAIHSGGYGLNDNVSRNFFNPTNTTADTISLNQVLVDDPTNIAASDTDGEAGNGETALQIAELRSQQLIGGRKLIDYSVDLITSAGNSLSSLNSQIEARDSEIQMLTTQQEREAGVNIDEELSLMIQYQNAYQGAAKVMSAAQNMYDTLIGILR</sequence>
<dbReference type="SUPFAM" id="SSF64518">
    <property type="entry name" value="Phase 1 flagellin"/>
    <property type="match status" value="1"/>
</dbReference>
<keyword evidence="10" id="KW-0969">Cilium</keyword>
<dbReference type="AlphaFoldDB" id="A0A9X2REC7"/>
<dbReference type="RefSeq" id="WP_255134739.1">
    <property type="nucleotide sequence ID" value="NZ_JANDBC010000002.1"/>
</dbReference>
<evidence type="ECO:0000256" key="6">
    <source>
        <dbReference type="ARBA" id="ARBA00023143"/>
    </source>
</evidence>
<feature type="domain" description="Flagellar basal-body/hook protein C-terminal" evidence="8">
    <location>
        <begin position="412"/>
        <end position="449"/>
    </location>
</feature>
<evidence type="ECO:0000256" key="4">
    <source>
        <dbReference type="ARBA" id="ARBA00016244"/>
    </source>
</evidence>
<keyword evidence="6" id="KW-0975">Bacterial flagellum</keyword>
<dbReference type="GO" id="GO:0005576">
    <property type="term" value="C:extracellular region"/>
    <property type="evidence" value="ECO:0007669"/>
    <property type="project" value="UniProtKB-SubCell"/>
</dbReference>
<organism evidence="10 11">
    <name type="scientific">Gracilimonas sediminicola</name>
    <dbReference type="NCBI Taxonomy" id="2952158"/>
    <lineage>
        <taxon>Bacteria</taxon>
        <taxon>Pseudomonadati</taxon>
        <taxon>Balneolota</taxon>
        <taxon>Balneolia</taxon>
        <taxon>Balneolales</taxon>
        <taxon>Balneolaceae</taxon>
        <taxon>Gracilimonas</taxon>
    </lineage>
</organism>
<evidence type="ECO:0000313" key="11">
    <source>
        <dbReference type="Proteomes" id="UP001139125"/>
    </source>
</evidence>
<dbReference type="GO" id="GO:0044780">
    <property type="term" value="P:bacterial-type flagellum assembly"/>
    <property type="evidence" value="ECO:0007669"/>
    <property type="project" value="InterPro"/>
</dbReference>
<dbReference type="NCBIfam" id="TIGR02492">
    <property type="entry name" value="flgK_ends"/>
    <property type="match status" value="1"/>
</dbReference>
<feature type="domain" description="Flagellar hook-associated protein FlgK helical" evidence="9">
    <location>
        <begin position="92"/>
        <end position="317"/>
    </location>
</feature>
<evidence type="ECO:0000259" key="8">
    <source>
        <dbReference type="Pfam" id="PF06429"/>
    </source>
</evidence>
<accession>A0A9X2REC7</accession>
<dbReference type="PANTHER" id="PTHR30033:SF1">
    <property type="entry name" value="FLAGELLAR HOOK-ASSOCIATED PROTEIN 1"/>
    <property type="match status" value="1"/>
</dbReference>
<dbReference type="InterPro" id="IPR010930">
    <property type="entry name" value="Flg_bb/hook_C_dom"/>
</dbReference>
<evidence type="ECO:0000256" key="2">
    <source>
        <dbReference type="ARBA" id="ARBA00004613"/>
    </source>
</evidence>
<keyword evidence="11" id="KW-1185">Reference proteome</keyword>
<gene>
    <name evidence="10" type="primary">flgK</name>
    <name evidence="10" type="ORF">NM125_09795</name>
</gene>
<dbReference type="GO" id="GO:0009424">
    <property type="term" value="C:bacterial-type flagellum hook"/>
    <property type="evidence" value="ECO:0007669"/>
    <property type="project" value="InterPro"/>
</dbReference>
<keyword evidence="10" id="KW-0966">Cell projection</keyword>
<evidence type="ECO:0000313" key="10">
    <source>
        <dbReference type="EMBL" id="MCP9291865.1"/>
    </source>
</evidence>
<dbReference type="Proteomes" id="UP001139125">
    <property type="component" value="Unassembled WGS sequence"/>
</dbReference>
<protein>
    <recommendedName>
        <fullName evidence="4">Flagellar hook-associated protein 1</fullName>
    </recommendedName>
</protein>
<comment type="subcellular location">
    <subcellularLocation>
        <location evidence="1">Bacterial flagellum</location>
    </subcellularLocation>
    <subcellularLocation>
        <location evidence="2">Secreted</location>
    </subcellularLocation>
</comment>
<evidence type="ECO:0000259" key="9">
    <source>
        <dbReference type="Pfam" id="PF22638"/>
    </source>
</evidence>
<dbReference type="Pfam" id="PF22638">
    <property type="entry name" value="FlgK_D1"/>
    <property type="match status" value="1"/>
</dbReference>
<proteinExistence type="inferred from homology"/>
<dbReference type="PANTHER" id="PTHR30033">
    <property type="entry name" value="FLAGELLAR HOOK-ASSOCIATED PROTEIN 1"/>
    <property type="match status" value="1"/>
</dbReference>
<evidence type="ECO:0000256" key="3">
    <source>
        <dbReference type="ARBA" id="ARBA00009677"/>
    </source>
</evidence>
<dbReference type="EMBL" id="JANDBC010000002">
    <property type="protein sequence ID" value="MCP9291865.1"/>
    <property type="molecule type" value="Genomic_DNA"/>
</dbReference>
<evidence type="ECO:0000256" key="1">
    <source>
        <dbReference type="ARBA" id="ARBA00004365"/>
    </source>
</evidence>
<evidence type="ECO:0000256" key="5">
    <source>
        <dbReference type="ARBA" id="ARBA00022525"/>
    </source>
</evidence>
<keyword evidence="5" id="KW-0964">Secreted</keyword>
<reference evidence="10" key="1">
    <citation type="submission" date="2022-06" db="EMBL/GenBank/DDBJ databases">
        <title>Gracilimonas sp. CAU 1638 isolated from sea sediment.</title>
        <authorList>
            <person name="Kim W."/>
        </authorList>
    </citation>
    <scope>NUCLEOTIDE SEQUENCE</scope>
    <source>
        <strain evidence="10">CAU 1638</strain>
    </source>
</reference>
<dbReference type="GO" id="GO:0005198">
    <property type="term" value="F:structural molecule activity"/>
    <property type="evidence" value="ECO:0007669"/>
    <property type="project" value="InterPro"/>
</dbReference>
<comment type="similarity">
    <text evidence="3">Belongs to the flagella basal body rod proteins family.</text>
</comment>
<feature type="domain" description="Flagellar basal body rod protein N-terminal" evidence="7">
    <location>
        <begin position="8"/>
        <end position="34"/>
    </location>
</feature>
<comment type="caution">
    <text evidence="10">The sequence shown here is derived from an EMBL/GenBank/DDBJ whole genome shotgun (WGS) entry which is preliminary data.</text>
</comment>